<name>A0A1G2CA21_9BACT</name>
<accession>A0A1G2CA21</accession>
<keyword evidence="2" id="KW-0472">Membrane</keyword>
<keyword evidence="2" id="KW-0812">Transmembrane</keyword>
<organism evidence="3 4">
    <name type="scientific">Candidatus Liptonbacteria bacterium GWB1_49_6</name>
    <dbReference type="NCBI Taxonomy" id="1798644"/>
    <lineage>
        <taxon>Bacteria</taxon>
        <taxon>Candidatus Liptoniibacteriota</taxon>
    </lineage>
</organism>
<keyword evidence="2" id="KW-1133">Transmembrane helix</keyword>
<reference evidence="3 4" key="1">
    <citation type="journal article" date="2016" name="Nat. Commun.">
        <title>Thousands of microbial genomes shed light on interconnected biogeochemical processes in an aquifer system.</title>
        <authorList>
            <person name="Anantharaman K."/>
            <person name="Brown C.T."/>
            <person name="Hug L.A."/>
            <person name="Sharon I."/>
            <person name="Castelle C.J."/>
            <person name="Probst A.J."/>
            <person name="Thomas B.C."/>
            <person name="Singh A."/>
            <person name="Wilkins M.J."/>
            <person name="Karaoz U."/>
            <person name="Brodie E.L."/>
            <person name="Williams K.H."/>
            <person name="Hubbard S.S."/>
            <person name="Banfield J.F."/>
        </authorList>
    </citation>
    <scope>NUCLEOTIDE SEQUENCE [LARGE SCALE GENOMIC DNA]</scope>
</reference>
<feature type="region of interest" description="Disordered" evidence="1">
    <location>
        <begin position="279"/>
        <end position="298"/>
    </location>
</feature>
<proteinExistence type="predicted"/>
<dbReference type="Proteomes" id="UP000176648">
    <property type="component" value="Unassembled WGS sequence"/>
</dbReference>
<evidence type="ECO:0000313" key="4">
    <source>
        <dbReference type="Proteomes" id="UP000176648"/>
    </source>
</evidence>
<dbReference type="EMBL" id="MHKU01000002">
    <property type="protein sequence ID" value="OGY97337.1"/>
    <property type="molecule type" value="Genomic_DNA"/>
</dbReference>
<evidence type="ECO:0000256" key="2">
    <source>
        <dbReference type="SAM" id="Phobius"/>
    </source>
</evidence>
<protein>
    <submittedName>
        <fullName evidence="3">Uncharacterized protein</fullName>
    </submittedName>
</protein>
<comment type="caution">
    <text evidence="3">The sequence shown here is derived from an EMBL/GenBank/DDBJ whole genome shotgun (WGS) entry which is preliminary data.</text>
</comment>
<sequence>MRTGRNGKTTRCASREVADVFQRVQDGERSRTINQWCGGSLRIYERLSGTQFSGNGRHGQSLIEVLVAVFIGILLFVAAASIIAPVLRSNTEVARMQTASSLAKQLMEHVVVFAGSDWHNISALPSGNYYLTTTTSPFALKSGEENLQVGTTTYKRYFLVEDVHRNFQSGAIDDVSDLDPSTKKVTVFYSWAGSALKPFTRYIMRTRNNVLVQTDWSGGAGQDFITTSTIGSQFFSVSNIEFASSVGSLVLAGVGVPLPPPVFTLTVNSNSFAGPASITIDKPDKSTPPQQNGSAPPSFMRLYDPGTEVTLIAQDDGIETDFWFRRWTKNGVAFSTSTTIIITMTADTTMTAVYWQ</sequence>
<dbReference type="AlphaFoldDB" id="A0A1G2CA21"/>
<evidence type="ECO:0000313" key="3">
    <source>
        <dbReference type="EMBL" id="OGY97337.1"/>
    </source>
</evidence>
<gene>
    <name evidence="3" type="ORF">A2122_01490</name>
</gene>
<evidence type="ECO:0000256" key="1">
    <source>
        <dbReference type="SAM" id="MobiDB-lite"/>
    </source>
</evidence>
<feature type="transmembrane region" description="Helical" evidence="2">
    <location>
        <begin position="65"/>
        <end position="87"/>
    </location>
</feature>